<dbReference type="AlphaFoldDB" id="A0A6N4SNW7"/>
<dbReference type="EMBL" id="CP000383">
    <property type="protein sequence ID" value="ABG57981.1"/>
    <property type="molecule type" value="Genomic_DNA"/>
</dbReference>
<dbReference type="GO" id="GO:0030170">
    <property type="term" value="F:pyridoxal phosphate binding"/>
    <property type="evidence" value="ECO:0007669"/>
    <property type="project" value="InterPro"/>
</dbReference>
<evidence type="ECO:0000259" key="6">
    <source>
        <dbReference type="Pfam" id="PF00155"/>
    </source>
</evidence>
<evidence type="ECO:0000256" key="4">
    <source>
        <dbReference type="ARBA" id="ARBA00022679"/>
    </source>
</evidence>
<protein>
    <submittedName>
        <fullName evidence="7">2-keto-4-methylthiobutyrate aminotransferase apoenzyme</fullName>
        <ecNumber evidence="7">2.6.1.-</ecNumber>
    </submittedName>
</protein>
<keyword evidence="5" id="KW-0663">Pyridoxal phosphate</keyword>
<dbReference type="InterPro" id="IPR051326">
    <property type="entry name" value="Kynurenine-oxoglutarate_AT"/>
</dbReference>
<dbReference type="PANTHER" id="PTHR43807">
    <property type="entry name" value="FI04487P"/>
    <property type="match status" value="1"/>
</dbReference>
<evidence type="ECO:0000256" key="3">
    <source>
        <dbReference type="ARBA" id="ARBA00022576"/>
    </source>
</evidence>
<keyword evidence="8" id="KW-1185">Reference proteome</keyword>
<dbReference type="CDD" id="cd00609">
    <property type="entry name" value="AAT_like"/>
    <property type="match status" value="1"/>
</dbReference>
<keyword evidence="3 7" id="KW-0032">Aminotransferase</keyword>
<evidence type="ECO:0000313" key="8">
    <source>
        <dbReference type="Proteomes" id="UP000001822"/>
    </source>
</evidence>
<dbReference type="Gene3D" id="3.90.1150.10">
    <property type="entry name" value="Aspartate Aminotransferase, domain 1"/>
    <property type="match status" value="1"/>
</dbReference>
<sequence length="396" mass="44874">MTEQLLCSFLKKSMQQSYTSKLPDIGVNIFSTMSALAQQYKAVNLAQGFPDFAPSEELIRLVHDYMLKGFNQYAPLAGVRPLVVNLAEKTEKLYGLSYDPDTEITITCGATEACYTALTSILHEDDEVIIPEPCFDVYLPAIQLSKAKAVFVPLTLPDFSYDWELIRSKVTPRTKLIIINSPHNPTGSILTAKDVEQLQLLVEAYPGLYVLSDEVYEHIVFDGNKHISISGNPVLKERAFIIGSFGKTYHVTGWRLGFCLAPAYMMKEFKKVHQYNTFSPVAPMQFAVADFMKKTDEYESLPAFFQNKRDLFLRHIKESKFDVIPASGTYFQMLSYKNISDENDLDFAARLTREFGLASIPVSVFYNDKTDHKLLRFCIAKKEETLLKAAHILCKI</sequence>
<dbReference type="Proteomes" id="UP000001822">
    <property type="component" value="Chromosome"/>
</dbReference>
<dbReference type="FunFam" id="3.40.640.10:FF:000033">
    <property type="entry name" value="Aspartate aminotransferase"/>
    <property type="match status" value="1"/>
</dbReference>
<feature type="domain" description="Aminotransferase class I/classII large" evidence="6">
    <location>
        <begin position="42"/>
        <end position="391"/>
    </location>
</feature>
<dbReference type="GO" id="GO:0016212">
    <property type="term" value="F:kynurenine-oxoglutarate transaminase activity"/>
    <property type="evidence" value="ECO:0007669"/>
    <property type="project" value="TreeGrafter"/>
</dbReference>
<evidence type="ECO:0000256" key="2">
    <source>
        <dbReference type="ARBA" id="ARBA00007441"/>
    </source>
</evidence>
<keyword evidence="4 7" id="KW-0808">Transferase</keyword>
<comment type="similarity">
    <text evidence="2">Belongs to the class-I pyridoxal-phosphate-dependent aminotransferase family.</text>
</comment>
<comment type="cofactor">
    <cofactor evidence="1">
        <name>pyridoxal 5'-phosphate</name>
        <dbReference type="ChEBI" id="CHEBI:597326"/>
    </cofactor>
</comment>
<dbReference type="Pfam" id="PF00155">
    <property type="entry name" value="Aminotran_1_2"/>
    <property type="match status" value="1"/>
</dbReference>
<dbReference type="PANTHER" id="PTHR43807:SF20">
    <property type="entry name" value="FI04487P"/>
    <property type="match status" value="1"/>
</dbReference>
<dbReference type="KEGG" id="chu:CHU_0694"/>
<reference evidence="7 8" key="1">
    <citation type="journal article" date="2007" name="Appl. Environ. Microbiol.">
        <title>Genome sequence of the cellulolytic gliding bacterium Cytophaga hutchinsonii.</title>
        <authorList>
            <person name="Xie G."/>
            <person name="Bruce D.C."/>
            <person name="Challacombe J.F."/>
            <person name="Chertkov O."/>
            <person name="Detter J.C."/>
            <person name="Gilna P."/>
            <person name="Han C.S."/>
            <person name="Lucas S."/>
            <person name="Misra M."/>
            <person name="Myers G.L."/>
            <person name="Richardson P."/>
            <person name="Tapia R."/>
            <person name="Thayer N."/>
            <person name="Thompson L.S."/>
            <person name="Brettin T.S."/>
            <person name="Henrissat B."/>
            <person name="Wilson D.B."/>
            <person name="McBride M.J."/>
        </authorList>
    </citation>
    <scope>NUCLEOTIDE SEQUENCE [LARGE SCALE GENOMIC DNA]</scope>
    <source>
        <strain evidence="8">ATCC 33406 / DSM 1761 / CIP 103989 / NBRC 15051 / NCIMB 9469 / D465</strain>
    </source>
</reference>
<name>A0A6N4SNW7_CYTH3</name>
<evidence type="ECO:0000256" key="5">
    <source>
        <dbReference type="ARBA" id="ARBA00022898"/>
    </source>
</evidence>
<evidence type="ECO:0000313" key="7">
    <source>
        <dbReference type="EMBL" id="ABG57981.1"/>
    </source>
</evidence>
<dbReference type="InterPro" id="IPR015421">
    <property type="entry name" value="PyrdxlP-dep_Trfase_major"/>
</dbReference>
<dbReference type="NCBIfam" id="NF006569">
    <property type="entry name" value="PRK09082.1"/>
    <property type="match status" value="1"/>
</dbReference>
<dbReference type="EC" id="2.6.1.-" evidence="7"/>
<proteinExistence type="inferred from homology"/>
<dbReference type="InterPro" id="IPR015424">
    <property type="entry name" value="PyrdxlP-dep_Trfase"/>
</dbReference>
<evidence type="ECO:0000256" key="1">
    <source>
        <dbReference type="ARBA" id="ARBA00001933"/>
    </source>
</evidence>
<dbReference type="InterPro" id="IPR015422">
    <property type="entry name" value="PyrdxlP-dep_Trfase_small"/>
</dbReference>
<dbReference type="Gene3D" id="3.40.640.10">
    <property type="entry name" value="Type I PLP-dependent aspartate aminotransferase-like (Major domain)"/>
    <property type="match status" value="1"/>
</dbReference>
<dbReference type="InterPro" id="IPR004839">
    <property type="entry name" value="Aminotransferase_I/II_large"/>
</dbReference>
<accession>A0A6N4SNW7</accession>
<dbReference type="SUPFAM" id="SSF53383">
    <property type="entry name" value="PLP-dependent transferases"/>
    <property type="match status" value="1"/>
</dbReference>
<organism evidence="7 8">
    <name type="scientific">Cytophaga hutchinsonii (strain ATCC 33406 / DSM 1761 / CIP 103989 / NBRC 15051 / NCIMB 9469 / D465)</name>
    <dbReference type="NCBI Taxonomy" id="269798"/>
    <lineage>
        <taxon>Bacteria</taxon>
        <taxon>Pseudomonadati</taxon>
        <taxon>Bacteroidota</taxon>
        <taxon>Cytophagia</taxon>
        <taxon>Cytophagales</taxon>
        <taxon>Cytophagaceae</taxon>
        <taxon>Cytophaga</taxon>
    </lineage>
</organism>
<dbReference type="GO" id="GO:0005737">
    <property type="term" value="C:cytoplasm"/>
    <property type="evidence" value="ECO:0007669"/>
    <property type="project" value="TreeGrafter"/>
</dbReference>
<gene>
    <name evidence="7" type="primary">ybdL</name>
    <name evidence="7" type="ordered locus">CHU_0694</name>
</gene>